<organism evidence="3 4">
    <name type="scientific">Cladorrhinum samala</name>
    <dbReference type="NCBI Taxonomy" id="585594"/>
    <lineage>
        <taxon>Eukaryota</taxon>
        <taxon>Fungi</taxon>
        <taxon>Dikarya</taxon>
        <taxon>Ascomycota</taxon>
        <taxon>Pezizomycotina</taxon>
        <taxon>Sordariomycetes</taxon>
        <taxon>Sordariomycetidae</taxon>
        <taxon>Sordariales</taxon>
        <taxon>Podosporaceae</taxon>
        <taxon>Cladorrhinum</taxon>
    </lineage>
</organism>
<reference evidence="3" key="2">
    <citation type="submission" date="2023-06" db="EMBL/GenBank/DDBJ databases">
        <authorList>
            <consortium name="Lawrence Berkeley National Laboratory"/>
            <person name="Mondo S.J."/>
            <person name="Hensen N."/>
            <person name="Bonometti L."/>
            <person name="Westerberg I."/>
            <person name="Brannstrom I.O."/>
            <person name="Guillou S."/>
            <person name="Cros-Aarteil S."/>
            <person name="Calhoun S."/>
            <person name="Haridas S."/>
            <person name="Kuo A."/>
            <person name="Pangilinan J."/>
            <person name="Riley R."/>
            <person name="Labutti K."/>
            <person name="Andreopoulos B."/>
            <person name="Lipzen A."/>
            <person name="Chen C."/>
            <person name="Yanf M."/>
            <person name="Daum C."/>
            <person name="Ng V."/>
            <person name="Clum A."/>
            <person name="Steindorff A."/>
            <person name="Ohm R."/>
            <person name="Martin F."/>
            <person name="Silar P."/>
            <person name="Natvig D."/>
            <person name="Lalanne C."/>
            <person name="Gautier V."/>
            <person name="Ament-Velasquez S.L."/>
            <person name="Kruys A."/>
            <person name="Hutchinson M.I."/>
            <person name="Powell A.J."/>
            <person name="Barry K."/>
            <person name="Miller A.N."/>
            <person name="Grigoriev I.V."/>
            <person name="Debuchy R."/>
            <person name="Gladieux P."/>
            <person name="Thoren M.H."/>
            <person name="Johannesson H."/>
        </authorList>
    </citation>
    <scope>NUCLEOTIDE SEQUENCE</scope>
    <source>
        <strain evidence="3">PSN324</strain>
    </source>
</reference>
<name>A0AAV9I1B4_9PEZI</name>
<dbReference type="InterPro" id="IPR041068">
    <property type="entry name" value="HTH_51"/>
</dbReference>
<gene>
    <name evidence="3" type="ORF">QBC42DRAFT_192790</name>
</gene>
<dbReference type="PROSITE" id="PS50075">
    <property type="entry name" value="CARRIER"/>
    <property type="match status" value="1"/>
</dbReference>
<dbReference type="AlphaFoldDB" id="A0AAV9I1B4"/>
<keyword evidence="4" id="KW-1185">Reference proteome</keyword>
<dbReference type="PANTHER" id="PTHR45681:SF6">
    <property type="entry name" value="POLYKETIDE SYNTHASE 37"/>
    <property type="match status" value="1"/>
</dbReference>
<dbReference type="InterPro" id="IPR009081">
    <property type="entry name" value="PP-bd_ACP"/>
</dbReference>
<dbReference type="PANTHER" id="PTHR45681">
    <property type="entry name" value="POLYKETIDE SYNTHASE 44-RELATED"/>
    <property type="match status" value="1"/>
</dbReference>
<dbReference type="InterPro" id="IPR013217">
    <property type="entry name" value="Methyltransf_12"/>
</dbReference>
<feature type="domain" description="Carrier" evidence="2">
    <location>
        <begin position="9"/>
        <end position="86"/>
    </location>
</feature>
<protein>
    <submittedName>
        <fullName evidence="3">Polyketide synthase</fullName>
    </submittedName>
</protein>
<dbReference type="EMBL" id="MU864931">
    <property type="protein sequence ID" value="KAK4466553.1"/>
    <property type="molecule type" value="Genomic_DNA"/>
</dbReference>
<dbReference type="SUPFAM" id="SSF47336">
    <property type="entry name" value="ACP-like"/>
    <property type="match status" value="1"/>
</dbReference>
<dbReference type="Pfam" id="PF08242">
    <property type="entry name" value="Methyltransf_12"/>
    <property type="match status" value="1"/>
</dbReference>
<dbReference type="InterPro" id="IPR036736">
    <property type="entry name" value="ACP-like_sf"/>
</dbReference>
<dbReference type="Gene3D" id="1.10.1200.10">
    <property type="entry name" value="ACP-like"/>
    <property type="match status" value="1"/>
</dbReference>
<comment type="caution">
    <text evidence="3">The sequence shown here is derived from an EMBL/GenBank/DDBJ whole genome shotgun (WGS) entry which is preliminary data.</text>
</comment>
<dbReference type="SUPFAM" id="SSF53335">
    <property type="entry name" value="S-adenosyl-L-methionine-dependent methyltransferases"/>
    <property type="match status" value="1"/>
</dbReference>
<proteinExistence type="predicted"/>
<dbReference type="CDD" id="cd02440">
    <property type="entry name" value="AdoMet_MTases"/>
    <property type="match status" value="1"/>
</dbReference>
<accession>A0AAV9I1B4</accession>
<sequence length="479" mass="52693">MTSDKHQRPLSAEAIKVLCSAIESETGCRYDVDGLDVPFDDLALDALSIMHVLEEVQDRAGIELPAAVFRDCANLSELVNKLGGANNGASSTSLGGQQLVRSAFASTNQLLAAIEHEAGCSNFWTDVHPDQMRLVRAYINESFARLGASLIDMAPGTPLSHPPAVLAKHHRVLDGAIYDILRDGGLVERRQGDGRYIRTARPVDPTPSETLYKNLLRDHPQHANTHRLLNATGAQFAECLTGQADPIKILFGKPVNKELLQDFYTNAPMSVAASKLLVATLRTVFSQITQAQSRPVEILEVGAGMGGTTKFVLDMLVEARIPFRYIFTDISASFFPSAKKRFQPYVDAAASGSAVDYVVLDIEQTPPPRHLQSRFDAVISTNCIHATRDLVVSCSNARRLLRPGGFFALVEFTTRLYWLDLVFGLLDGWWLFEDGRTHCTADEMAWKKKLDASGFDHLLWVEDGGRKPNPQLMIACTAD</sequence>
<evidence type="ECO:0000313" key="3">
    <source>
        <dbReference type="EMBL" id="KAK4466553.1"/>
    </source>
</evidence>
<evidence type="ECO:0000259" key="2">
    <source>
        <dbReference type="PROSITE" id="PS50075"/>
    </source>
</evidence>
<dbReference type="Proteomes" id="UP001321749">
    <property type="component" value="Unassembled WGS sequence"/>
</dbReference>
<dbReference type="Pfam" id="PF00550">
    <property type="entry name" value="PP-binding"/>
    <property type="match status" value="1"/>
</dbReference>
<dbReference type="InterPro" id="IPR029063">
    <property type="entry name" value="SAM-dependent_MTases_sf"/>
</dbReference>
<dbReference type="GO" id="GO:0016740">
    <property type="term" value="F:transferase activity"/>
    <property type="evidence" value="ECO:0007669"/>
    <property type="project" value="UniProtKB-KW"/>
</dbReference>
<reference evidence="3" key="1">
    <citation type="journal article" date="2023" name="Mol. Phylogenet. Evol.">
        <title>Genome-scale phylogeny and comparative genomics of the fungal order Sordariales.</title>
        <authorList>
            <person name="Hensen N."/>
            <person name="Bonometti L."/>
            <person name="Westerberg I."/>
            <person name="Brannstrom I.O."/>
            <person name="Guillou S."/>
            <person name="Cros-Aarteil S."/>
            <person name="Calhoun S."/>
            <person name="Haridas S."/>
            <person name="Kuo A."/>
            <person name="Mondo S."/>
            <person name="Pangilinan J."/>
            <person name="Riley R."/>
            <person name="LaButti K."/>
            <person name="Andreopoulos B."/>
            <person name="Lipzen A."/>
            <person name="Chen C."/>
            <person name="Yan M."/>
            <person name="Daum C."/>
            <person name="Ng V."/>
            <person name="Clum A."/>
            <person name="Steindorff A."/>
            <person name="Ohm R.A."/>
            <person name="Martin F."/>
            <person name="Silar P."/>
            <person name="Natvig D.O."/>
            <person name="Lalanne C."/>
            <person name="Gautier V."/>
            <person name="Ament-Velasquez S.L."/>
            <person name="Kruys A."/>
            <person name="Hutchinson M.I."/>
            <person name="Powell A.J."/>
            <person name="Barry K."/>
            <person name="Miller A.N."/>
            <person name="Grigoriev I.V."/>
            <person name="Debuchy R."/>
            <person name="Gladieux P."/>
            <person name="Hiltunen Thoren M."/>
            <person name="Johannesson H."/>
        </authorList>
    </citation>
    <scope>NUCLEOTIDE SEQUENCE</scope>
    <source>
        <strain evidence="3">PSN324</strain>
    </source>
</reference>
<dbReference type="Gene3D" id="3.40.50.150">
    <property type="entry name" value="Vaccinia Virus protein VP39"/>
    <property type="match status" value="1"/>
</dbReference>
<keyword evidence="1" id="KW-0808">Transferase</keyword>
<dbReference type="InterPro" id="IPR050444">
    <property type="entry name" value="Polyketide_Synthase"/>
</dbReference>
<evidence type="ECO:0000313" key="4">
    <source>
        <dbReference type="Proteomes" id="UP001321749"/>
    </source>
</evidence>
<dbReference type="Pfam" id="PF18558">
    <property type="entry name" value="HTH_51"/>
    <property type="match status" value="1"/>
</dbReference>
<evidence type="ECO:0000256" key="1">
    <source>
        <dbReference type="ARBA" id="ARBA00022679"/>
    </source>
</evidence>